<dbReference type="InterPro" id="IPR001128">
    <property type="entry name" value="Cyt_P450"/>
</dbReference>
<dbReference type="EMBL" id="JAGINU010000001">
    <property type="protein sequence ID" value="MBP2369530.1"/>
    <property type="molecule type" value="Genomic_DNA"/>
</dbReference>
<dbReference type="InterPro" id="IPR036396">
    <property type="entry name" value="Cyt_P450_sf"/>
</dbReference>
<dbReference type="Proteomes" id="UP001519295">
    <property type="component" value="Unassembled WGS sequence"/>
</dbReference>
<feature type="region of interest" description="Disordered" evidence="3">
    <location>
        <begin position="407"/>
        <end position="430"/>
    </location>
</feature>
<dbReference type="PRINTS" id="PR00359">
    <property type="entry name" value="BP450"/>
</dbReference>
<dbReference type="SUPFAM" id="SSF48264">
    <property type="entry name" value="Cytochrome P450"/>
    <property type="match status" value="1"/>
</dbReference>
<protein>
    <submittedName>
        <fullName evidence="4">Cytochrome P450</fullName>
    </submittedName>
</protein>
<dbReference type="InterPro" id="IPR017972">
    <property type="entry name" value="Cyt_P450_CS"/>
</dbReference>
<keyword evidence="2" id="KW-0503">Monooxygenase</keyword>
<reference evidence="4 5" key="1">
    <citation type="submission" date="2021-03" db="EMBL/GenBank/DDBJ databases">
        <title>Sequencing the genomes of 1000 actinobacteria strains.</title>
        <authorList>
            <person name="Klenk H.-P."/>
        </authorList>
    </citation>
    <scope>NUCLEOTIDE SEQUENCE [LARGE SCALE GENOMIC DNA]</scope>
    <source>
        <strain evidence="4 5">DSM 45256</strain>
    </source>
</reference>
<evidence type="ECO:0000256" key="2">
    <source>
        <dbReference type="RuleBase" id="RU000461"/>
    </source>
</evidence>
<gene>
    <name evidence="4" type="ORF">JOF36_005226</name>
</gene>
<name>A0ABS4VZZ7_9PSEU</name>
<keyword evidence="2" id="KW-0349">Heme</keyword>
<sequence length="430" mass="47214">MSRTVPVPHGLPMERDAGPFDPPSGVTRLREARPVSPMVFPDGHEGWLVTGYHEVRRLMADTRFSSRQDIGILHVPFETPGMPTPTEPSPQEPGLFISMDPPDHTRLRRMLTGAFTVRRMRQLEEHISDVVERQLDEMARLPGPVDLVEAFALPVPSLVICELLGVPYADRESFQGDSAQFLVKDQSLEEKMAAYTALSTYLSELVTRKRAAPGEDILSDLARRDDVTIEELVGIAFLLLLAGHETTANMLALGTFALLEHPDQMAALRADPDLLPGAVEELMRYLSVVDILLRYATEDIELGGETIGAGSTVVVSMLAANRDPRHFDDPDTLDIRRTARGQLAFGHGVHQCLGQQLARIEMRAGFGGLLRRFPTLELAVPAGDVRLKTDMTIYGVHELPVTWVEQPAEPRGSTARAGAAPAAVRHQAPA</sequence>
<keyword evidence="5" id="KW-1185">Reference proteome</keyword>
<comment type="similarity">
    <text evidence="1 2">Belongs to the cytochrome P450 family.</text>
</comment>
<proteinExistence type="inferred from homology"/>
<dbReference type="Pfam" id="PF00067">
    <property type="entry name" value="p450"/>
    <property type="match status" value="1"/>
</dbReference>
<dbReference type="PROSITE" id="PS00086">
    <property type="entry name" value="CYTOCHROME_P450"/>
    <property type="match status" value="1"/>
</dbReference>
<organism evidence="4 5">
    <name type="scientific">Pseudonocardia parietis</name>
    <dbReference type="NCBI Taxonomy" id="570936"/>
    <lineage>
        <taxon>Bacteria</taxon>
        <taxon>Bacillati</taxon>
        <taxon>Actinomycetota</taxon>
        <taxon>Actinomycetes</taxon>
        <taxon>Pseudonocardiales</taxon>
        <taxon>Pseudonocardiaceae</taxon>
        <taxon>Pseudonocardia</taxon>
    </lineage>
</organism>
<evidence type="ECO:0000256" key="3">
    <source>
        <dbReference type="SAM" id="MobiDB-lite"/>
    </source>
</evidence>
<evidence type="ECO:0000313" key="4">
    <source>
        <dbReference type="EMBL" id="MBP2369530.1"/>
    </source>
</evidence>
<dbReference type="Gene3D" id="1.10.630.10">
    <property type="entry name" value="Cytochrome P450"/>
    <property type="match status" value="1"/>
</dbReference>
<dbReference type="InterPro" id="IPR002397">
    <property type="entry name" value="Cyt_P450_B"/>
</dbReference>
<dbReference type="CDD" id="cd11030">
    <property type="entry name" value="CYP105-like"/>
    <property type="match status" value="1"/>
</dbReference>
<dbReference type="PANTHER" id="PTHR46696:SF1">
    <property type="entry name" value="CYTOCHROME P450 YJIB-RELATED"/>
    <property type="match status" value="1"/>
</dbReference>
<evidence type="ECO:0000256" key="1">
    <source>
        <dbReference type="ARBA" id="ARBA00010617"/>
    </source>
</evidence>
<dbReference type="RefSeq" id="WP_210031694.1">
    <property type="nucleotide sequence ID" value="NZ_JAGINU010000001.1"/>
</dbReference>
<keyword evidence="2" id="KW-0560">Oxidoreductase</keyword>
<comment type="caution">
    <text evidence="4">The sequence shown here is derived from an EMBL/GenBank/DDBJ whole genome shotgun (WGS) entry which is preliminary data.</text>
</comment>
<accession>A0ABS4VZZ7</accession>
<evidence type="ECO:0000313" key="5">
    <source>
        <dbReference type="Proteomes" id="UP001519295"/>
    </source>
</evidence>
<feature type="compositionally biased region" description="Low complexity" evidence="3">
    <location>
        <begin position="415"/>
        <end position="430"/>
    </location>
</feature>
<feature type="region of interest" description="Disordered" evidence="3">
    <location>
        <begin position="1"/>
        <end position="25"/>
    </location>
</feature>
<dbReference type="PRINTS" id="PR00385">
    <property type="entry name" value="P450"/>
</dbReference>
<dbReference type="PANTHER" id="PTHR46696">
    <property type="entry name" value="P450, PUTATIVE (EUROFUNG)-RELATED"/>
    <property type="match status" value="1"/>
</dbReference>
<keyword evidence="2" id="KW-0479">Metal-binding</keyword>
<keyword evidence="2" id="KW-0408">Iron</keyword>